<reference evidence="1 2" key="2">
    <citation type="journal article" date="2022" name="Mol. Biol. Evol.">
        <title>Comparative Genomics Reveals Insights into the Divergent Evolution of Astigmatic Mites and Household Pest Adaptations.</title>
        <authorList>
            <person name="Xiong Q."/>
            <person name="Wan A.T."/>
            <person name="Liu X."/>
            <person name="Fung C.S."/>
            <person name="Xiao X."/>
            <person name="Malainual N."/>
            <person name="Hou J."/>
            <person name="Wang L."/>
            <person name="Wang M."/>
            <person name="Yang K.Y."/>
            <person name="Cui Y."/>
            <person name="Leung E.L."/>
            <person name="Nong W."/>
            <person name="Shin S.K."/>
            <person name="Au S.W."/>
            <person name="Jeong K.Y."/>
            <person name="Chew F.T."/>
            <person name="Hui J.H."/>
            <person name="Leung T.F."/>
            <person name="Tungtrongchitr A."/>
            <person name="Zhong N."/>
            <person name="Liu Z."/>
            <person name="Tsui S.K."/>
        </authorList>
    </citation>
    <scope>NUCLEOTIDE SEQUENCE [LARGE SCALE GENOMIC DNA]</scope>
    <source>
        <strain evidence="1">Derp</strain>
    </source>
</reference>
<evidence type="ECO:0000313" key="2">
    <source>
        <dbReference type="Proteomes" id="UP000887458"/>
    </source>
</evidence>
<keyword evidence="2" id="KW-1185">Reference proteome</keyword>
<dbReference type="EMBL" id="NJHN03000051">
    <property type="protein sequence ID" value="KAH9420313.1"/>
    <property type="molecule type" value="Genomic_DNA"/>
</dbReference>
<name>A0ABQ8JCN1_DERPT</name>
<protein>
    <submittedName>
        <fullName evidence="1">Uncharacterized protein</fullName>
    </submittedName>
</protein>
<reference evidence="1 2" key="1">
    <citation type="journal article" date="2018" name="J. Allergy Clin. Immunol.">
        <title>High-quality assembly of Dermatophagoides pteronyssinus genome and transcriptome reveals a wide range of novel allergens.</title>
        <authorList>
            <person name="Liu X.Y."/>
            <person name="Yang K.Y."/>
            <person name="Wang M.Q."/>
            <person name="Kwok J.S."/>
            <person name="Zeng X."/>
            <person name="Yang Z."/>
            <person name="Xiao X.J."/>
            <person name="Lau C.P."/>
            <person name="Li Y."/>
            <person name="Huang Z.M."/>
            <person name="Ba J.G."/>
            <person name="Yim A.K."/>
            <person name="Ouyang C.Y."/>
            <person name="Ngai S.M."/>
            <person name="Chan T.F."/>
            <person name="Leung E.L."/>
            <person name="Liu L."/>
            <person name="Liu Z.G."/>
            <person name="Tsui S.K."/>
        </authorList>
    </citation>
    <scope>NUCLEOTIDE SEQUENCE [LARGE SCALE GENOMIC DNA]</scope>
    <source>
        <strain evidence="1">Derp</strain>
    </source>
</reference>
<accession>A0ABQ8JCN1</accession>
<proteinExistence type="predicted"/>
<gene>
    <name evidence="1" type="ORF">DERP_011230</name>
</gene>
<sequence length="59" mass="6722">MLLVSVVNNEEIAKILARITDRLDIIEIRRNIPNQNVTNKGHDSFVLNQVTKHNGTNIK</sequence>
<organism evidence="1 2">
    <name type="scientific">Dermatophagoides pteronyssinus</name>
    <name type="common">European house dust mite</name>
    <dbReference type="NCBI Taxonomy" id="6956"/>
    <lineage>
        <taxon>Eukaryota</taxon>
        <taxon>Metazoa</taxon>
        <taxon>Ecdysozoa</taxon>
        <taxon>Arthropoda</taxon>
        <taxon>Chelicerata</taxon>
        <taxon>Arachnida</taxon>
        <taxon>Acari</taxon>
        <taxon>Acariformes</taxon>
        <taxon>Sarcoptiformes</taxon>
        <taxon>Astigmata</taxon>
        <taxon>Psoroptidia</taxon>
        <taxon>Analgoidea</taxon>
        <taxon>Pyroglyphidae</taxon>
        <taxon>Dermatophagoidinae</taxon>
        <taxon>Dermatophagoides</taxon>
    </lineage>
</organism>
<evidence type="ECO:0000313" key="1">
    <source>
        <dbReference type="EMBL" id="KAH9420313.1"/>
    </source>
</evidence>
<dbReference type="Proteomes" id="UP000887458">
    <property type="component" value="Unassembled WGS sequence"/>
</dbReference>
<comment type="caution">
    <text evidence="1">The sequence shown here is derived from an EMBL/GenBank/DDBJ whole genome shotgun (WGS) entry which is preliminary data.</text>
</comment>